<feature type="chain" id="PRO_5043030638" description="Secreted protein" evidence="1">
    <location>
        <begin position="24"/>
        <end position="78"/>
    </location>
</feature>
<evidence type="ECO:0000313" key="3">
    <source>
        <dbReference type="Proteomes" id="UP001335648"/>
    </source>
</evidence>
<gene>
    <name evidence="2" type="ORF">CesoFtcFv8_015172</name>
</gene>
<dbReference type="Proteomes" id="UP001335648">
    <property type="component" value="Unassembled WGS sequence"/>
</dbReference>
<evidence type="ECO:0008006" key="4">
    <source>
        <dbReference type="Google" id="ProtNLM"/>
    </source>
</evidence>
<feature type="signal peptide" evidence="1">
    <location>
        <begin position="1"/>
        <end position="23"/>
    </location>
</feature>
<dbReference type="AlphaFoldDB" id="A0AAN8BQZ6"/>
<evidence type="ECO:0000256" key="1">
    <source>
        <dbReference type="SAM" id="SignalP"/>
    </source>
</evidence>
<sequence>MKPNNGFLLLLLQLGHPPGIARSETSLRHRLILLFSSSTPTAGQQRCLLISNQPGLTAMIREDPLLRLRSEISSTLDG</sequence>
<dbReference type="EMBL" id="JAULUE010002057">
    <property type="protein sequence ID" value="KAK5889143.1"/>
    <property type="molecule type" value="Genomic_DNA"/>
</dbReference>
<keyword evidence="1" id="KW-0732">Signal</keyword>
<protein>
    <recommendedName>
        <fullName evidence="4">Secreted protein</fullName>
    </recommendedName>
</protein>
<name>A0AAN8BQZ6_9TELE</name>
<keyword evidence="3" id="KW-1185">Reference proteome</keyword>
<organism evidence="2 3">
    <name type="scientific">Champsocephalus esox</name>
    <name type="common">pike icefish</name>
    <dbReference type="NCBI Taxonomy" id="159716"/>
    <lineage>
        <taxon>Eukaryota</taxon>
        <taxon>Metazoa</taxon>
        <taxon>Chordata</taxon>
        <taxon>Craniata</taxon>
        <taxon>Vertebrata</taxon>
        <taxon>Euteleostomi</taxon>
        <taxon>Actinopterygii</taxon>
        <taxon>Neopterygii</taxon>
        <taxon>Teleostei</taxon>
        <taxon>Neoteleostei</taxon>
        <taxon>Acanthomorphata</taxon>
        <taxon>Eupercaria</taxon>
        <taxon>Perciformes</taxon>
        <taxon>Notothenioidei</taxon>
        <taxon>Channichthyidae</taxon>
        <taxon>Champsocephalus</taxon>
    </lineage>
</organism>
<proteinExistence type="predicted"/>
<accession>A0AAN8BQZ6</accession>
<comment type="caution">
    <text evidence="2">The sequence shown here is derived from an EMBL/GenBank/DDBJ whole genome shotgun (WGS) entry which is preliminary data.</text>
</comment>
<evidence type="ECO:0000313" key="2">
    <source>
        <dbReference type="EMBL" id="KAK5889143.1"/>
    </source>
</evidence>
<reference evidence="2 3" key="1">
    <citation type="journal article" date="2023" name="Mol. Biol. Evol.">
        <title>Genomics of Secondarily Temperate Adaptation in the Only Non-Antarctic Icefish.</title>
        <authorList>
            <person name="Rivera-Colon A.G."/>
            <person name="Rayamajhi N."/>
            <person name="Minhas B.F."/>
            <person name="Madrigal G."/>
            <person name="Bilyk K.T."/>
            <person name="Yoon V."/>
            <person name="Hune M."/>
            <person name="Gregory S."/>
            <person name="Cheng C.H.C."/>
            <person name="Catchen J.M."/>
        </authorList>
    </citation>
    <scope>NUCLEOTIDE SEQUENCE [LARGE SCALE GENOMIC DNA]</scope>
    <source>
        <strain evidence="2">JC2023a</strain>
    </source>
</reference>